<protein>
    <recommendedName>
        <fullName evidence="1">F-box domain-containing protein</fullName>
    </recommendedName>
</protein>
<dbReference type="InterPro" id="IPR001810">
    <property type="entry name" value="F-box_dom"/>
</dbReference>
<proteinExistence type="predicted"/>
<evidence type="ECO:0000313" key="3">
    <source>
        <dbReference type="Proteomes" id="UP001196413"/>
    </source>
</evidence>
<evidence type="ECO:0000259" key="1">
    <source>
        <dbReference type="PROSITE" id="PS50181"/>
    </source>
</evidence>
<dbReference type="AlphaFoldDB" id="A0AAD5MP83"/>
<dbReference type="Gene3D" id="3.80.10.10">
    <property type="entry name" value="Ribonuclease Inhibitor"/>
    <property type="match status" value="1"/>
</dbReference>
<accession>A0AAD5MP83</accession>
<organism evidence="2 3">
    <name type="scientific">Parelaphostrongylus tenuis</name>
    <name type="common">Meningeal worm</name>
    <dbReference type="NCBI Taxonomy" id="148309"/>
    <lineage>
        <taxon>Eukaryota</taxon>
        <taxon>Metazoa</taxon>
        <taxon>Ecdysozoa</taxon>
        <taxon>Nematoda</taxon>
        <taxon>Chromadorea</taxon>
        <taxon>Rhabditida</taxon>
        <taxon>Rhabditina</taxon>
        <taxon>Rhabditomorpha</taxon>
        <taxon>Strongyloidea</taxon>
        <taxon>Metastrongylidae</taxon>
        <taxon>Parelaphostrongylus</taxon>
    </lineage>
</organism>
<dbReference type="PROSITE" id="PS50181">
    <property type="entry name" value="FBOX"/>
    <property type="match status" value="1"/>
</dbReference>
<reference evidence="2" key="1">
    <citation type="submission" date="2021-06" db="EMBL/GenBank/DDBJ databases">
        <title>Parelaphostrongylus tenuis whole genome reference sequence.</title>
        <authorList>
            <person name="Garwood T.J."/>
            <person name="Larsen P.A."/>
            <person name="Fountain-Jones N.M."/>
            <person name="Garbe J.R."/>
            <person name="Macchietto M.G."/>
            <person name="Kania S.A."/>
            <person name="Gerhold R.W."/>
            <person name="Richards J.E."/>
            <person name="Wolf T.M."/>
        </authorList>
    </citation>
    <scope>NUCLEOTIDE SEQUENCE</scope>
    <source>
        <strain evidence="2">MNPRO001-30</strain>
        <tissue evidence="2">Meninges</tissue>
    </source>
</reference>
<dbReference type="EMBL" id="JAHQIW010000381">
    <property type="protein sequence ID" value="KAJ1347804.1"/>
    <property type="molecule type" value="Genomic_DNA"/>
</dbReference>
<comment type="caution">
    <text evidence="2">The sequence shown here is derived from an EMBL/GenBank/DDBJ whole genome shotgun (WGS) entry which is preliminary data.</text>
</comment>
<evidence type="ECO:0000313" key="2">
    <source>
        <dbReference type="EMBL" id="KAJ1347804.1"/>
    </source>
</evidence>
<gene>
    <name evidence="2" type="ORF">KIN20_002967</name>
</gene>
<dbReference type="InterPro" id="IPR032675">
    <property type="entry name" value="LRR_dom_sf"/>
</dbReference>
<keyword evidence="3" id="KW-1185">Reference proteome</keyword>
<feature type="domain" description="F-box" evidence="1">
    <location>
        <begin position="1"/>
        <end position="49"/>
    </location>
</feature>
<name>A0AAD5MP83_PARTN</name>
<dbReference type="SUPFAM" id="SSF52047">
    <property type="entry name" value="RNI-like"/>
    <property type="match status" value="1"/>
</dbReference>
<dbReference type="Proteomes" id="UP001196413">
    <property type="component" value="Unassembled WGS sequence"/>
</dbReference>
<sequence length="292" mass="33373">MELLPPELLQRIGLLLEHTDRLNFCLVCTRIFSVLENFLPRPSRVRVQIGNCPATARVHDSESSLFLCQCNHHDTQSLVLYIFPRLMSNATSLELEDELARGRITDDHLYELLCRCDCAPLNRLALSNCDFLAVKPWTLAQLAQFNRLHEIIFDGCKFPLPESYIVRGIAPSFSTLWRLEINDNFQVTDKLSRSVARCCPNLEIFCVSGCPLISALSALALMETAFFRVSQMLTVHVERTSFDVDQLNRFIHSPLFAFQNEWRLTPAVVRLGYEKLAVLAEHKKSVCVLIYI</sequence>